<dbReference type="Gene3D" id="3.40.228.10">
    <property type="entry name" value="Dimethylsulfoxide Reductase, domain 2"/>
    <property type="match status" value="1"/>
</dbReference>
<evidence type="ECO:0000256" key="5">
    <source>
        <dbReference type="ARBA" id="ARBA00022505"/>
    </source>
</evidence>
<accession>A0ABQ0U2F6</accession>
<dbReference type="EMBL" id="BJUS01000009">
    <property type="protein sequence ID" value="GEK72620.1"/>
    <property type="molecule type" value="Genomic_DNA"/>
</dbReference>
<dbReference type="PROSITE" id="PS51669">
    <property type="entry name" value="4FE4S_MOW_BIS_MGD"/>
    <property type="match status" value="1"/>
</dbReference>
<comment type="similarity">
    <text evidence="3">Belongs to the prokaryotic molybdopterin-containing oxidoreductase family. NasA/NapA/NarB subfamily.</text>
</comment>
<dbReference type="Gene3D" id="2.40.40.20">
    <property type="match status" value="1"/>
</dbReference>
<evidence type="ECO:0000259" key="12">
    <source>
        <dbReference type="PROSITE" id="PS51669"/>
    </source>
</evidence>
<dbReference type="InterPro" id="IPR041854">
    <property type="entry name" value="BFD-like_2Fe2S-bd_dom_sf"/>
</dbReference>
<evidence type="ECO:0000256" key="4">
    <source>
        <dbReference type="ARBA" id="ARBA00022485"/>
    </source>
</evidence>
<dbReference type="InterPro" id="IPR050123">
    <property type="entry name" value="Prok_molybdopt-oxidoreductase"/>
</dbReference>
<dbReference type="SMART" id="SM00926">
    <property type="entry name" value="Molybdop_Fe4S4"/>
    <property type="match status" value="1"/>
</dbReference>
<protein>
    <submittedName>
        <fullName evidence="13">Nitrate reductase</fullName>
    </submittedName>
</protein>
<dbReference type="InterPro" id="IPR009010">
    <property type="entry name" value="Asp_de-COase-like_dom_sf"/>
</dbReference>
<comment type="cofactor">
    <cofactor evidence="1">
        <name>Mo-bis(molybdopterin guanine dinucleotide)</name>
        <dbReference type="ChEBI" id="CHEBI:60539"/>
    </cofactor>
</comment>
<gene>
    <name evidence="13" type="ORF">HHA04nite_11640</name>
</gene>
<keyword evidence="14" id="KW-1185">Reference proteome</keyword>
<evidence type="ECO:0000313" key="13">
    <source>
        <dbReference type="EMBL" id="GEK72620.1"/>
    </source>
</evidence>
<dbReference type="InterPro" id="IPR041957">
    <property type="entry name" value="CT_Nitrate-R-NapA-like"/>
</dbReference>
<comment type="caution">
    <text evidence="13">The sequence shown here is derived from an EMBL/GenBank/DDBJ whole genome shotgun (WGS) entry which is preliminary data.</text>
</comment>
<keyword evidence="7" id="KW-0560">Oxidoreductase</keyword>
<dbReference type="InterPro" id="IPR007419">
    <property type="entry name" value="BFD-like_2Fe2S-bd_dom"/>
</dbReference>
<dbReference type="InterPro" id="IPR006963">
    <property type="entry name" value="Mopterin_OxRdtase_4Fe-4S_dom"/>
</dbReference>
<dbReference type="Gene3D" id="2.20.25.90">
    <property type="entry name" value="ADC-like domains"/>
    <property type="match status" value="1"/>
</dbReference>
<comment type="cofactor">
    <cofactor evidence="2">
        <name>[4Fe-4S] cluster</name>
        <dbReference type="ChEBI" id="CHEBI:49883"/>
    </cofactor>
</comment>
<keyword evidence="6" id="KW-0479">Metal-binding</keyword>
<dbReference type="SUPFAM" id="SSF53706">
    <property type="entry name" value="Formate dehydrogenase/DMSO reductase, domains 1-3"/>
    <property type="match status" value="1"/>
</dbReference>
<keyword evidence="4" id="KW-0004">4Fe-4S</keyword>
<evidence type="ECO:0000256" key="6">
    <source>
        <dbReference type="ARBA" id="ARBA00022723"/>
    </source>
</evidence>
<evidence type="ECO:0000256" key="11">
    <source>
        <dbReference type="SAM" id="MobiDB-lite"/>
    </source>
</evidence>
<dbReference type="Pfam" id="PF00384">
    <property type="entry name" value="Molybdopterin"/>
    <property type="match status" value="1"/>
</dbReference>
<dbReference type="PANTHER" id="PTHR43105:SF9">
    <property type="entry name" value="NADPH-FE(3+) OXIDOREDUCTASE SUBUNIT ALPHA"/>
    <property type="match status" value="1"/>
</dbReference>
<evidence type="ECO:0000256" key="1">
    <source>
        <dbReference type="ARBA" id="ARBA00001942"/>
    </source>
</evidence>
<dbReference type="Pfam" id="PF04879">
    <property type="entry name" value="Molybdop_Fe4S4"/>
    <property type="match status" value="1"/>
</dbReference>
<feature type="domain" description="4Fe-4S Mo/W bis-MGD-type" evidence="12">
    <location>
        <begin position="1"/>
        <end position="57"/>
    </location>
</feature>
<name>A0ABQ0U2F6_9GAMM</name>
<dbReference type="Proteomes" id="UP000321121">
    <property type="component" value="Unassembled WGS sequence"/>
</dbReference>
<dbReference type="Pfam" id="PF04324">
    <property type="entry name" value="Fer2_BFD"/>
    <property type="match status" value="1"/>
</dbReference>
<dbReference type="Gene3D" id="1.10.10.1100">
    <property type="entry name" value="BFD-like [2Fe-2S]-binding domain"/>
    <property type="match status" value="1"/>
</dbReference>
<evidence type="ECO:0000256" key="8">
    <source>
        <dbReference type="ARBA" id="ARBA00023004"/>
    </source>
</evidence>
<keyword evidence="8" id="KW-0408">Iron</keyword>
<dbReference type="CDD" id="cd02791">
    <property type="entry name" value="MopB_CT_Nitrate-R-NapA-like"/>
    <property type="match status" value="1"/>
</dbReference>
<sequence length="936" mass="100488">MQQARTTCPYCGVGCGVTADIEGGRITDVEGDGDHPANHGRLCVKGAALAETLGDHGRLTRPRVDGVEVDWDTALDAVASRLQATRASAGDHAVAAYLSGQLLTEDYYVANKLFKGFLGTPHLDTNSRLCMASAVAAYKRSLGADAVPCSYEDLEEAELVVLVGSNLAWNHPVLYQRLRTAKSRNPLMRVVVIDPRVTDSCEIADLYLGLRPGTDARLFTGLLAWMADKGRLDDVYLVQHTAGLDEALAAAREDDVSISAIAADCDVDAERLETFFYWFASQLHVVTLYSQGINQSSSGTDKCQAIINCHLAGGKIGLPGAGPFSITGQPNAMGGREVGGLANQLAAHMDYDSVGAPDRVTRFWATEHLTPSLPEAPGHKAVALFEAIERGEIQALWVMATNPAVSLPDANRVRAALEKCPLVIVSECMADTDLLPYADIVLPASSWSEKDGTMTNSERRISRQRGMLPPPGEARHDWWIVCEAARRLGFGEAFDYSHPGDIFAEHARLSGFENAPGVPGSEARLFDISALAELDRAGYDALAPIQWPVTAASPRGTARLFEDGRFATADGRARLLPVRPRGPEQALSAERPLRLNTGRVRDQWHTMTRTARAPRLMNHRAEPFIEITPEDAAAFGVGDQQLAKLTGAGGEYSARVRLTKGQRRGEAFVPMHWTDRFSGAARTGSLLAAHLDPISGQPESKHGAVSLAPLAVGWEATLLIAPGESGEAGDFEGRDDGAYWARIPLAHCQRWQLAGGEPGDQRDWLAWARHWLPTAPTLWSDDPAGGRLRAAGLEGGRLRWWLMVAPPAELPGLAWLDARFAEDALEGDARRRLLAGCDAGEADVGPLVCSCHQVGQTTIVEAIRAGDASVEALGARLACGTQCGSCIPELKSLLEEHASDTVDAGADTDSQTPDANTQEESGHARSEQAKTPVRVA</sequence>
<evidence type="ECO:0000256" key="10">
    <source>
        <dbReference type="ARBA" id="ARBA00023063"/>
    </source>
</evidence>
<reference evidence="13 14" key="1">
    <citation type="submission" date="2019-07" db="EMBL/GenBank/DDBJ databases">
        <title>Whole genome shotgun sequence of Halomonas halophila NBRC 102604.</title>
        <authorList>
            <person name="Hosoyama A."/>
            <person name="Uohara A."/>
            <person name="Ohji S."/>
            <person name="Ichikawa N."/>
        </authorList>
    </citation>
    <scope>NUCLEOTIDE SEQUENCE [LARGE SCALE GENOMIC DNA]</scope>
    <source>
        <strain evidence="13 14">NBRC 102604</strain>
    </source>
</reference>
<keyword evidence="5" id="KW-0500">Molybdenum</keyword>
<dbReference type="Pfam" id="PF01568">
    <property type="entry name" value="Molydop_binding"/>
    <property type="match status" value="1"/>
</dbReference>
<dbReference type="InterPro" id="IPR006656">
    <property type="entry name" value="Mopterin_OxRdtase"/>
</dbReference>
<feature type="region of interest" description="Disordered" evidence="11">
    <location>
        <begin position="897"/>
        <end position="936"/>
    </location>
</feature>
<dbReference type="PANTHER" id="PTHR43105">
    <property type="entry name" value="RESPIRATORY NITRATE REDUCTASE"/>
    <property type="match status" value="1"/>
</dbReference>
<evidence type="ECO:0000313" key="14">
    <source>
        <dbReference type="Proteomes" id="UP000321121"/>
    </source>
</evidence>
<evidence type="ECO:0000256" key="9">
    <source>
        <dbReference type="ARBA" id="ARBA00023014"/>
    </source>
</evidence>
<keyword evidence="10" id="KW-0534">Nitrate assimilation</keyword>
<proteinExistence type="inferred from homology"/>
<dbReference type="SUPFAM" id="SSF50692">
    <property type="entry name" value="ADC-like"/>
    <property type="match status" value="1"/>
</dbReference>
<evidence type="ECO:0000256" key="7">
    <source>
        <dbReference type="ARBA" id="ARBA00023002"/>
    </source>
</evidence>
<dbReference type="Gene3D" id="3.40.50.740">
    <property type="match status" value="1"/>
</dbReference>
<feature type="compositionally biased region" description="Polar residues" evidence="11">
    <location>
        <begin position="908"/>
        <end position="919"/>
    </location>
</feature>
<evidence type="ECO:0000256" key="2">
    <source>
        <dbReference type="ARBA" id="ARBA00001966"/>
    </source>
</evidence>
<organism evidence="13 14">
    <name type="scientific">Halomonas halophila</name>
    <dbReference type="NCBI Taxonomy" id="29573"/>
    <lineage>
        <taxon>Bacteria</taxon>
        <taxon>Pseudomonadati</taxon>
        <taxon>Pseudomonadota</taxon>
        <taxon>Gammaproteobacteria</taxon>
        <taxon>Oceanospirillales</taxon>
        <taxon>Halomonadaceae</taxon>
        <taxon>Halomonas</taxon>
    </lineage>
</organism>
<dbReference type="InterPro" id="IPR006657">
    <property type="entry name" value="MoPterin_dinucl-bd_dom"/>
</dbReference>
<evidence type="ECO:0000256" key="3">
    <source>
        <dbReference type="ARBA" id="ARBA00008747"/>
    </source>
</evidence>
<keyword evidence="9" id="KW-0411">Iron-sulfur</keyword>
<dbReference type="CDD" id="cd02754">
    <property type="entry name" value="MopB_Nitrate-R-NapA-like"/>
    <property type="match status" value="1"/>
</dbReference>
<dbReference type="RefSeq" id="WP_146908321.1">
    <property type="nucleotide sequence ID" value="NZ_BJUS01000009.1"/>
</dbReference>